<dbReference type="GeneID" id="19526144"/>
<accession>A0A024B1C8</accession>
<reference evidence="2" key="1">
    <citation type="submission" date="2014-09" db="EMBL/GenBank/DDBJ databases">
        <authorList>
            <person name="Sauder A.B."/>
            <person name="McKenzie Q.R."/>
            <person name="Temple L.M."/>
            <person name="Alexis B.K."/>
            <person name="Al-Atrache Z."/>
            <person name="Lewis L.O."/>
            <person name="Loesser-Casey K.E."/>
            <person name="Mitchell K.J."/>
        </authorList>
    </citation>
    <scope>NUCLEOTIDE SEQUENCE [LARGE SCALE GENOMIC DNA]</scope>
</reference>
<dbReference type="Proteomes" id="UP000026900">
    <property type="component" value="Segment"/>
</dbReference>
<dbReference type="EMBL" id="KJ489399">
    <property type="protein sequence ID" value="AHZ10162.1"/>
    <property type="molecule type" value="Genomic_DNA"/>
</dbReference>
<name>A0A024B1C8_9CAUD</name>
<keyword evidence="2" id="KW-1185">Reference proteome</keyword>
<evidence type="ECO:0000313" key="1">
    <source>
        <dbReference type="EMBL" id="AHZ10162.1"/>
    </source>
</evidence>
<proteinExistence type="predicted"/>
<sequence>MNTYSVSYVTADNKRRYASLDAKNLAMLEQIIHRIQYTKQDMIITSIVLTGMR</sequence>
<protein>
    <submittedName>
        <fullName evidence="1">Uncharacterized protein</fullName>
    </submittedName>
</protein>
<evidence type="ECO:0000313" key="2">
    <source>
        <dbReference type="Proteomes" id="UP000026900"/>
    </source>
</evidence>
<dbReference type="KEGG" id="vg:19526144"/>
<organism evidence="1 2">
    <name type="scientific">Bacillus phage Hakuna</name>
    <dbReference type="NCBI Taxonomy" id="1486659"/>
    <lineage>
        <taxon>Viruses</taxon>
        <taxon>Duplodnaviria</taxon>
        <taxon>Heunggongvirae</taxon>
        <taxon>Uroviricota</taxon>
        <taxon>Caudoviricetes</taxon>
        <taxon>Herelleviridae</taxon>
        <taxon>Bastillevirinae</taxon>
        <taxon>Wphvirus</taxon>
        <taxon>Wphvirus hakuna</taxon>
    </lineage>
</organism>
<dbReference type="RefSeq" id="YP_009036593.1">
    <property type="nucleotide sequence ID" value="NC_024213.1"/>
</dbReference>